<reference evidence="9" key="1">
    <citation type="submission" date="2016-07" db="EMBL/GenBank/DDBJ databases">
        <authorList>
            <person name="Bretaudeau A."/>
        </authorList>
    </citation>
    <scope>NUCLEOTIDE SEQUENCE</scope>
    <source>
        <strain evidence="9">Rice</strain>
        <tissue evidence="9">Whole body</tissue>
    </source>
</reference>
<keyword evidence="5" id="KW-0479">Metal-binding</keyword>
<comment type="subcellular location">
    <subcellularLocation>
        <location evidence="2">Nucleus</location>
    </subcellularLocation>
</comment>
<evidence type="ECO:0000256" key="2">
    <source>
        <dbReference type="ARBA" id="ARBA00004123"/>
    </source>
</evidence>
<organism evidence="9">
    <name type="scientific">Spodoptera frugiperda</name>
    <name type="common">Fall armyworm</name>
    <dbReference type="NCBI Taxonomy" id="7108"/>
    <lineage>
        <taxon>Eukaryota</taxon>
        <taxon>Metazoa</taxon>
        <taxon>Ecdysozoa</taxon>
        <taxon>Arthropoda</taxon>
        <taxon>Hexapoda</taxon>
        <taxon>Insecta</taxon>
        <taxon>Pterygota</taxon>
        <taxon>Neoptera</taxon>
        <taxon>Endopterygota</taxon>
        <taxon>Lepidoptera</taxon>
        <taxon>Glossata</taxon>
        <taxon>Ditrysia</taxon>
        <taxon>Noctuoidea</taxon>
        <taxon>Noctuidae</taxon>
        <taxon>Amphipyrinae</taxon>
        <taxon>Spodoptera</taxon>
    </lineage>
</organism>
<sequence length="387" mass="45136">MKPIEIIAIWEALEQDRKRKRRYWVHPLNTKRISSGQFNCLYATLRNYPTKFIQYYRMSIESFDKLLTIVKCFITKYDTKFRCAITPEERLTITLRYLSTGMSFKTLSLDFLTGVSTISGIIKECCKVIWMMLRETEMPCPNEEMWLNIADQFYEKTNFPNCVGAVDGKHIRIRAPNLSGSQYFNYKKFFSIVLIAISDANYYFVAIDVGAYGKEADSNVFKQSIMGKKLLENDFNIPGNKTLPNSNGPPKPFVLVGDEAFSLQKNIMRPYPSGNIDREKRIFNYRLSRPRRCVECSFGLLCNKWRVLHTAILTEPDFAMEIVKAACILHNFVLRRRDSYLNEIQICHLQTLPTATSTRITTATDNRDFFKQYFCNEGILQYQDQYI</sequence>
<evidence type="ECO:0000256" key="4">
    <source>
        <dbReference type="ARBA" id="ARBA00022722"/>
    </source>
</evidence>
<dbReference type="Pfam" id="PF13359">
    <property type="entry name" value="DDE_Tnp_4"/>
    <property type="match status" value="1"/>
</dbReference>
<evidence type="ECO:0000259" key="8">
    <source>
        <dbReference type="Pfam" id="PF13359"/>
    </source>
</evidence>
<dbReference type="AlphaFoldDB" id="A0A2H1VYY0"/>
<feature type="domain" description="DDE Tnp4" evidence="8">
    <location>
        <begin position="166"/>
        <end position="331"/>
    </location>
</feature>
<proteinExistence type="inferred from homology"/>
<evidence type="ECO:0000256" key="5">
    <source>
        <dbReference type="ARBA" id="ARBA00022723"/>
    </source>
</evidence>
<evidence type="ECO:0000256" key="6">
    <source>
        <dbReference type="ARBA" id="ARBA00022801"/>
    </source>
</evidence>
<name>A0A2H1VYY0_SPOFR</name>
<dbReference type="PANTHER" id="PTHR22930">
    <property type="match status" value="1"/>
</dbReference>
<evidence type="ECO:0000256" key="3">
    <source>
        <dbReference type="ARBA" id="ARBA00006958"/>
    </source>
</evidence>
<protein>
    <submittedName>
        <fullName evidence="9">SFRICE_039796</fullName>
    </submittedName>
</protein>
<accession>A0A2H1VYY0</accession>
<keyword evidence="4" id="KW-0540">Nuclease</keyword>
<dbReference type="EMBL" id="ODYU01005305">
    <property type="protein sequence ID" value="SOQ46028.1"/>
    <property type="molecule type" value="Genomic_DNA"/>
</dbReference>
<dbReference type="GO" id="GO:0005634">
    <property type="term" value="C:nucleus"/>
    <property type="evidence" value="ECO:0007669"/>
    <property type="project" value="UniProtKB-SubCell"/>
</dbReference>
<keyword evidence="7" id="KW-0539">Nucleus</keyword>
<dbReference type="GO" id="GO:0016787">
    <property type="term" value="F:hydrolase activity"/>
    <property type="evidence" value="ECO:0007669"/>
    <property type="project" value="UniProtKB-KW"/>
</dbReference>
<evidence type="ECO:0000313" key="9">
    <source>
        <dbReference type="EMBL" id="SOQ46028.1"/>
    </source>
</evidence>
<evidence type="ECO:0000256" key="1">
    <source>
        <dbReference type="ARBA" id="ARBA00001968"/>
    </source>
</evidence>
<dbReference type="PANTHER" id="PTHR22930:SF269">
    <property type="entry name" value="NUCLEASE HARBI1-LIKE PROTEIN"/>
    <property type="match status" value="1"/>
</dbReference>
<evidence type="ECO:0000256" key="7">
    <source>
        <dbReference type="ARBA" id="ARBA00023242"/>
    </source>
</evidence>
<comment type="cofactor">
    <cofactor evidence="1">
        <name>a divalent metal cation</name>
        <dbReference type="ChEBI" id="CHEBI:60240"/>
    </cofactor>
</comment>
<dbReference type="InterPro" id="IPR027806">
    <property type="entry name" value="HARBI1_dom"/>
</dbReference>
<dbReference type="InterPro" id="IPR045249">
    <property type="entry name" value="HARBI1-like"/>
</dbReference>
<gene>
    <name evidence="9" type="ORF">SFRICE_039796</name>
</gene>
<comment type="similarity">
    <text evidence="3">Belongs to the HARBI1 family.</text>
</comment>
<dbReference type="GO" id="GO:0046872">
    <property type="term" value="F:metal ion binding"/>
    <property type="evidence" value="ECO:0007669"/>
    <property type="project" value="UniProtKB-KW"/>
</dbReference>
<dbReference type="GO" id="GO:0004518">
    <property type="term" value="F:nuclease activity"/>
    <property type="evidence" value="ECO:0007669"/>
    <property type="project" value="UniProtKB-KW"/>
</dbReference>
<keyword evidence="6" id="KW-0378">Hydrolase</keyword>